<protein>
    <submittedName>
        <fullName evidence="2">Uncharacterized protein</fullName>
    </submittedName>
</protein>
<feature type="region of interest" description="Disordered" evidence="1">
    <location>
        <begin position="34"/>
        <end position="188"/>
    </location>
</feature>
<accession>A0A1Y2A4M0</accession>
<dbReference type="AlphaFoldDB" id="A0A1Y2A4M0"/>
<dbReference type="Proteomes" id="UP000193144">
    <property type="component" value="Unassembled WGS sequence"/>
</dbReference>
<evidence type="ECO:0000313" key="2">
    <source>
        <dbReference type="EMBL" id="ORY17443.1"/>
    </source>
</evidence>
<dbReference type="EMBL" id="MCFA01000012">
    <property type="protein sequence ID" value="ORY17443.1"/>
    <property type="molecule type" value="Genomic_DNA"/>
</dbReference>
<keyword evidence="3" id="KW-1185">Reference proteome</keyword>
<feature type="compositionally biased region" description="Polar residues" evidence="1">
    <location>
        <begin position="123"/>
        <end position="138"/>
    </location>
</feature>
<name>A0A1Y2A4M0_9PLEO</name>
<evidence type="ECO:0000256" key="1">
    <source>
        <dbReference type="SAM" id="MobiDB-lite"/>
    </source>
</evidence>
<feature type="compositionally biased region" description="Low complexity" evidence="1">
    <location>
        <begin position="229"/>
        <end position="250"/>
    </location>
</feature>
<organism evidence="2 3">
    <name type="scientific">Clohesyomyces aquaticus</name>
    <dbReference type="NCBI Taxonomy" id="1231657"/>
    <lineage>
        <taxon>Eukaryota</taxon>
        <taxon>Fungi</taxon>
        <taxon>Dikarya</taxon>
        <taxon>Ascomycota</taxon>
        <taxon>Pezizomycotina</taxon>
        <taxon>Dothideomycetes</taxon>
        <taxon>Pleosporomycetidae</taxon>
        <taxon>Pleosporales</taxon>
        <taxon>Lindgomycetaceae</taxon>
        <taxon>Clohesyomyces</taxon>
    </lineage>
</organism>
<feature type="compositionally biased region" description="Basic and acidic residues" evidence="1">
    <location>
        <begin position="76"/>
        <end position="88"/>
    </location>
</feature>
<dbReference type="OrthoDB" id="3688221at2759"/>
<gene>
    <name evidence="2" type="ORF">BCR34DRAFT_596917</name>
</gene>
<reference evidence="2 3" key="1">
    <citation type="submission" date="2016-07" db="EMBL/GenBank/DDBJ databases">
        <title>Pervasive Adenine N6-methylation of Active Genes in Fungi.</title>
        <authorList>
            <consortium name="DOE Joint Genome Institute"/>
            <person name="Mondo S.J."/>
            <person name="Dannebaum R.O."/>
            <person name="Kuo R.C."/>
            <person name="Labutti K."/>
            <person name="Haridas S."/>
            <person name="Kuo A."/>
            <person name="Salamov A."/>
            <person name="Ahrendt S.R."/>
            <person name="Lipzen A."/>
            <person name="Sullivan W."/>
            <person name="Andreopoulos W.B."/>
            <person name="Clum A."/>
            <person name="Lindquist E."/>
            <person name="Daum C."/>
            <person name="Ramamoorthy G.K."/>
            <person name="Gryganskyi A."/>
            <person name="Culley D."/>
            <person name="Magnuson J.K."/>
            <person name="James T.Y."/>
            <person name="O'Malley M.A."/>
            <person name="Stajich J.E."/>
            <person name="Spatafora J.W."/>
            <person name="Visel A."/>
            <person name="Grigoriev I.V."/>
        </authorList>
    </citation>
    <scope>NUCLEOTIDE SEQUENCE [LARGE SCALE GENOMIC DNA]</scope>
    <source>
        <strain evidence="2 3">CBS 115471</strain>
    </source>
</reference>
<sequence>MNTPPASVDGDSIPRVQSQSVLKRLLEEINGPESAALSTVATPSGSRRQSTAATASRSRSRSNSVWVAKASIAQGVRDKLRAADEARAGSKSITPSLDDVTPSNDPTPLPPRRHSTQAGFVDVSSQSGVWRPPTSLNESLFEYPTPPDSTVQSPPSDDSTEISPGRNVHTPPQSPDPVSKRPRFNREGSFGFRTVRASHTEMGAGMSPRDLAGSPSPIYFQRTVNTRPSVVSRNSVSSNGKSSGSSNLSLIIPPELNPSTRPVTPQQSTPDRGYFSPVQTPAWLRPLHLVDDEKDRSIYMSRHGDESKDHPLCLYCFRRYGAFHRIVRDGCELCGREDILESHYFENPEREY</sequence>
<evidence type="ECO:0000313" key="3">
    <source>
        <dbReference type="Proteomes" id="UP000193144"/>
    </source>
</evidence>
<feature type="compositionally biased region" description="Low complexity" evidence="1">
    <location>
        <begin position="44"/>
        <end position="64"/>
    </location>
</feature>
<feature type="compositionally biased region" description="Polar residues" evidence="1">
    <location>
        <begin position="91"/>
        <end position="104"/>
    </location>
</feature>
<proteinExistence type="predicted"/>
<feature type="compositionally biased region" description="Polar residues" evidence="1">
    <location>
        <begin position="257"/>
        <end position="270"/>
    </location>
</feature>
<comment type="caution">
    <text evidence="2">The sequence shown here is derived from an EMBL/GenBank/DDBJ whole genome shotgun (WGS) entry which is preliminary data.</text>
</comment>
<feature type="region of interest" description="Disordered" evidence="1">
    <location>
        <begin position="229"/>
        <end position="277"/>
    </location>
</feature>
<feature type="compositionally biased region" description="Polar residues" evidence="1">
    <location>
        <begin position="148"/>
        <end position="157"/>
    </location>
</feature>